<sequence>MIEMAGLSIWSFEESVNRASLMMMHHHLHKALLNTLHPSMVAFLFWLMPTYHTCQTVPMVTHPTQGEKENK</sequence>
<comment type="caution">
    <text evidence="1">The sequence shown here is derived from an EMBL/GenBank/DDBJ whole genome shotgun (WGS) entry which is preliminary data.</text>
</comment>
<evidence type="ECO:0000313" key="2">
    <source>
        <dbReference type="Proteomes" id="UP000322873"/>
    </source>
</evidence>
<dbReference type="EMBL" id="VICG01000007">
    <property type="protein sequence ID" value="KAA8570345.1"/>
    <property type="molecule type" value="Genomic_DNA"/>
</dbReference>
<organism evidence="1 2">
    <name type="scientific">Monilinia fructicola</name>
    <name type="common">Brown rot fungus</name>
    <name type="synonym">Ciboria fructicola</name>
    <dbReference type="NCBI Taxonomy" id="38448"/>
    <lineage>
        <taxon>Eukaryota</taxon>
        <taxon>Fungi</taxon>
        <taxon>Dikarya</taxon>
        <taxon>Ascomycota</taxon>
        <taxon>Pezizomycotina</taxon>
        <taxon>Leotiomycetes</taxon>
        <taxon>Helotiales</taxon>
        <taxon>Sclerotiniaceae</taxon>
        <taxon>Monilinia</taxon>
    </lineage>
</organism>
<keyword evidence="2" id="KW-1185">Reference proteome</keyword>
<name>A0A5M9JU16_MONFR</name>
<dbReference type="AlphaFoldDB" id="A0A5M9JU16"/>
<dbReference type="Proteomes" id="UP000322873">
    <property type="component" value="Unassembled WGS sequence"/>
</dbReference>
<accession>A0A5M9JU16</accession>
<proteinExistence type="predicted"/>
<reference evidence="1 2" key="1">
    <citation type="submission" date="2019-06" db="EMBL/GenBank/DDBJ databases">
        <title>Genome Sequence of the Brown Rot Fungal Pathogen Monilinia fructicola.</title>
        <authorList>
            <person name="De Miccolis Angelini R.M."/>
            <person name="Landi L."/>
            <person name="Abate D."/>
            <person name="Pollastro S."/>
            <person name="Romanazzi G."/>
            <person name="Faretra F."/>
        </authorList>
    </citation>
    <scope>NUCLEOTIDE SEQUENCE [LARGE SCALE GENOMIC DNA]</scope>
    <source>
        <strain evidence="1 2">Mfrc123</strain>
    </source>
</reference>
<evidence type="ECO:0000313" key="1">
    <source>
        <dbReference type="EMBL" id="KAA8570345.1"/>
    </source>
</evidence>
<protein>
    <submittedName>
        <fullName evidence="1">Uncharacterized protein</fullName>
    </submittedName>
</protein>
<gene>
    <name evidence="1" type="ORF">EYC84_002644</name>
</gene>